<evidence type="ECO:0000256" key="2">
    <source>
        <dbReference type="SAM" id="SignalP"/>
    </source>
</evidence>
<keyword evidence="1 2" id="KW-0732">Signal</keyword>
<reference evidence="4 5" key="1">
    <citation type="submission" date="2024-09" db="EMBL/GenBank/DDBJ databases">
        <authorList>
            <person name="Sun Q."/>
            <person name="Mori K."/>
        </authorList>
    </citation>
    <scope>NUCLEOTIDE SEQUENCE [LARGE SCALE GENOMIC DNA]</scope>
    <source>
        <strain evidence="4 5">CECT 8365</strain>
    </source>
</reference>
<name>A0ABV5HDG0_9FLAO</name>
<evidence type="ECO:0000313" key="5">
    <source>
        <dbReference type="Proteomes" id="UP001589562"/>
    </source>
</evidence>
<dbReference type="InterPro" id="IPR026444">
    <property type="entry name" value="Secre_tail"/>
</dbReference>
<feature type="signal peptide" evidence="2">
    <location>
        <begin position="1"/>
        <end position="21"/>
    </location>
</feature>
<accession>A0ABV5HDG0</accession>
<dbReference type="RefSeq" id="WP_278009683.1">
    <property type="nucleotide sequence ID" value="NZ_CP121112.1"/>
</dbReference>
<gene>
    <name evidence="4" type="ORF">ACFFVK_14820</name>
</gene>
<evidence type="ECO:0000259" key="3">
    <source>
        <dbReference type="Pfam" id="PF18962"/>
    </source>
</evidence>
<dbReference type="Pfam" id="PF18962">
    <property type="entry name" value="Por_Secre_tail"/>
    <property type="match status" value="1"/>
</dbReference>
<evidence type="ECO:0000313" key="4">
    <source>
        <dbReference type="EMBL" id="MFB9109858.1"/>
    </source>
</evidence>
<organism evidence="4 5">
    <name type="scientific">Flavobacterium gyeonganense</name>
    <dbReference type="NCBI Taxonomy" id="1310418"/>
    <lineage>
        <taxon>Bacteria</taxon>
        <taxon>Pseudomonadati</taxon>
        <taxon>Bacteroidota</taxon>
        <taxon>Flavobacteriia</taxon>
        <taxon>Flavobacteriales</taxon>
        <taxon>Flavobacteriaceae</taxon>
        <taxon>Flavobacterium</taxon>
    </lineage>
</organism>
<dbReference type="Gene3D" id="2.60.120.260">
    <property type="entry name" value="Galactose-binding domain-like"/>
    <property type="match status" value="1"/>
</dbReference>
<sequence length="865" mass="93401">MKTIVRLITAVLVLMSGSVSAQKYQDTLITVRNVRLHYEYDVSWTKEVKTRNIDEFIKNQSEPSIKSSTQIQSILQKIKLSKEPCVNSGFESGYSGWTGLSLKHGVTTLPIENGLTLNPGVSALPFTGTASGQNFTSIETTGTDALLLASTPSFSMSKTAPGSTGTQSIRLGNDQPGYSAEGIAKRFVVTAANAKYYFQYAMVMDKSHSNPDGSVNGSEVFFIAEAVDMTGVTVDKMVDIAAPSNPFISATNTPGEGIKYYRDWRCAYLDLSSHIGREVVIMFINSDCSAGGHNGYTYIDDTCTACKNTSEGVIDLDLKGHDCINPKQTFNGTFTVPRAATNVQISFEIYQNGTMLNSISASTVSGSNYTVDVAATDFPNQTPGTCYDVVAKLTFNLVDLNGNVQTVVQYSANPVLGVQYGQTAGFDNDICFCINNLGAYCCDSENLVVNGNFEAGNSGFTSSYTLDPTTYPGQYYVTNTAAAFGAIVTDHSFCADPVVYASNSKYLTVNGKTQQTGSSVIWEQTITGLRRGEKYRFCANFKNMKQCTFDILPKVRLEAGSTTSAVFTVNMATANACDWQNADLVFTATGTSETVRIYLDETGNGDGNDLAIDDIYVGALGDPGLAITVQHNGTSNAIIASVNSIATSDDSIKGDCRKYHWYVAEVTSYPSIVIDWSTFAHGNNSGSNLPPFAGTSSPTTWDLTTTFSGYTFANNKLYIIGMYTPECDCYDSGFTYQLTFNTTSKSANAAGITEEQKAEIIDAILNGLKPGKTDDSSTTNEPDTKIKENVQLYPNPVANELTVSALNETISEVIISDSTGKTVKKQSFVSQNNIEKINVSSLPQGLYFVKVISDKNTYVSKLIKD</sequence>
<protein>
    <submittedName>
        <fullName evidence="4">T9SS type A sorting domain-containing protein</fullName>
    </submittedName>
</protein>
<feature type="chain" id="PRO_5046711921" evidence="2">
    <location>
        <begin position="22"/>
        <end position="865"/>
    </location>
</feature>
<proteinExistence type="predicted"/>
<evidence type="ECO:0000256" key="1">
    <source>
        <dbReference type="ARBA" id="ARBA00022729"/>
    </source>
</evidence>
<keyword evidence="5" id="KW-1185">Reference proteome</keyword>
<dbReference type="Proteomes" id="UP001589562">
    <property type="component" value="Unassembled WGS sequence"/>
</dbReference>
<dbReference type="NCBIfam" id="TIGR04183">
    <property type="entry name" value="Por_Secre_tail"/>
    <property type="match status" value="1"/>
</dbReference>
<feature type="domain" description="Secretion system C-terminal sorting" evidence="3">
    <location>
        <begin position="792"/>
        <end position="863"/>
    </location>
</feature>
<comment type="caution">
    <text evidence="4">The sequence shown here is derived from an EMBL/GenBank/DDBJ whole genome shotgun (WGS) entry which is preliminary data.</text>
</comment>
<dbReference type="EMBL" id="JBHMFE010000020">
    <property type="protein sequence ID" value="MFB9109858.1"/>
    <property type="molecule type" value="Genomic_DNA"/>
</dbReference>